<dbReference type="PANTHER" id="PTHR11040">
    <property type="entry name" value="ZINC/IRON TRANSPORTER"/>
    <property type="match status" value="1"/>
</dbReference>
<comment type="caution">
    <text evidence="9">The sequence shown here is derived from an EMBL/GenBank/DDBJ whole genome shotgun (WGS) entry which is preliminary data.</text>
</comment>
<feature type="transmembrane region" description="Helical" evidence="8">
    <location>
        <begin position="71"/>
        <end position="90"/>
    </location>
</feature>
<evidence type="ECO:0000256" key="1">
    <source>
        <dbReference type="ARBA" id="ARBA00004651"/>
    </source>
</evidence>
<comment type="similarity">
    <text evidence="2">Belongs to the ZIP transporter (TC 2.A.5) family.</text>
</comment>
<dbReference type="Proteomes" id="UP000005540">
    <property type="component" value="Unassembled WGS sequence"/>
</dbReference>
<reference evidence="9 10" key="1">
    <citation type="submission" date="2009-04" db="EMBL/GenBank/DDBJ databases">
        <authorList>
            <person name="Reysenbach A.-L."/>
            <person name="Heidelberg J.F."/>
            <person name="Nelson W.C."/>
        </authorList>
    </citation>
    <scope>NUCLEOTIDE SEQUENCE [LARGE SCALE GENOMIC DNA]</scope>
    <source>
        <strain evidence="9 10">SS-5</strain>
    </source>
</reference>
<evidence type="ECO:0000256" key="4">
    <source>
        <dbReference type="ARBA" id="ARBA00022692"/>
    </source>
</evidence>
<dbReference type="Pfam" id="PF02535">
    <property type="entry name" value="Zip"/>
    <property type="match status" value="1"/>
</dbReference>
<dbReference type="RefSeq" id="WP_007545971.1">
    <property type="nucleotide sequence ID" value="NZ_ABZS01000027.1"/>
</dbReference>
<keyword evidence="5" id="KW-0862">Zinc</keyword>
<accession>C4FIN6</accession>
<name>C4FIN6_9AQUI</name>
<evidence type="ECO:0000256" key="3">
    <source>
        <dbReference type="ARBA" id="ARBA00022475"/>
    </source>
</evidence>
<feature type="transmembrane region" description="Helical" evidence="8">
    <location>
        <begin position="39"/>
        <end position="59"/>
    </location>
</feature>
<proteinExistence type="inferred from homology"/>
<evidence type="ECO:0000256" key="6">
    <source>
        <dbReference type="ARBA" id="ARBA00022989"/>
    </source>
</evidence>
<evidence type="ECO:0000256" key="7">
    <source>
        <dbReference type="ARBA" id="ARBA00023136"/>
    </source>
</evidence>
<evidence type="ECO:0000256" key="5">
    <source>
        <dbReference type="ARBA" id="ARBA00022833"/>
    </source>
</evidence>
<keyword evidence="6 8" id="KW-1133">Transmembrane helix</keyword>
<sequence>MILYFYAFLGSLFAGLATVIGAFPVLIGRKISPKIQDVLLGFSAGIMLAASVFSLIIPALSISENTFHKPFNVFFISFGILCGTFLFLILDKLIPEDYFLKIYENSDAKALKKMWLFVLAITIHNFPEGMSSALGFFKGDIYSGISLAFGIGVQNIPEGMAVALALYLKGSSIKKSILVSLLTGLVEPIGGLIAIIIFTISNYILPFGLAFAGGAMLFVVSKEMIPETHKKGYETEATLGLIAGFIFMMILDT</sequence>
<keyword evidence="3" id="KW-1003">Cell membrane</keyword>
<feature type="transmembrane region" description="Helical" evidence="8">
    <location>
        <begin position="177"/>
        <end position="197"/>
    </location>
</feature>
<dbReference type="AlphaFoldDB" id="C4FIN6"/>
<organism evidence="9 10">
    <name type="scientific">Sulfurihydrogenibium yellowstonense SS-5</name>
    <dbReference type="NCBI Taxonomy" id="432331"/>
    <lineage>
        <taxon>Bacteria</taxon>
        <taxon>Pseudomonadati</taxon>
        <taxon>Aquificota</taxon>
        <taxon>Aquificia</taxon>
        <taxon>Aquificales</taxon>
        <taxon>Hydrogenothermaceae</taxon>
        <taxon>Sulfurihydrogenibium</taxon>
    </lineage>
</organism>
<feature type="transmembrane region" description="Helical" evidence="8">
    <location>
        <begin position="233"/>
        <end position="251"/>
    </location>
</feature>
<dbReference type="PANTHER" id="PTHR11040:SF211">
    <property type="entry name" value="ZINC TRANSPORTER ZIP11"/>
    <property type="match status" value="1"/>
</dbReference>
<feature type="transmembrane region" description="Helical" evidence="8">
    <location>
        <begin position="147"/>
        <end position="168"/>
    </location>
</feature>
<gene>
    <name evidence="9" type="ORF">SULYE_0426</name>
</gene>
<evidence type="ECO:0000313" key="9">
    <source>
        <dbReference type="EMBL" id="EEP61074.1"/>
    </source>
</evidence>
<feature type="transmembrane region" description="Helical" evidence="8">
    <location>
        <begin position="203"/>
        <end position="221"/>
    </location>
</feature>
<feature type="transmembrane region" description="Helical" evidence="8">
    <location>
        <begin position="6"/>
        <end position="27"/>
    </location>
</feature>
<dbReference type="EMBL" id="ABZS01000027">
    <property type="protein sequence ID" value="EEP61074.1"/>
    <property type="molecule type" value="Genomic_DNA"/>
</dbReference>
<dbReference type="OrthoDB" id="9787346at2"/>
<comment type="subcellular location">
    <subcellularLocation>
        <location evidence="1">Cell membrane</location>
        <topology evidence="1">Multi-pass membrane protein</topology>
    </subcellularLocation>
</comment>
<dbReference type="GO" id="GO:0005886">
    <property type="term" value="C:plasma membrane"/>
    <property type="evidence" value="ECO:0007669"/>
    <property type="project" value="UniProtKB-SubCell"/>
</dbReference>
<keyword evidence="10" id="KW-1185">Reference proteome</keyword>
<keyword evidence="4 8" id="KW-0812">Transmembrane</keyword>
<protein>
    <submittedName>
        <fullName evidence="9">GufA protein</fullName>
    </submittedName>
</protein>
<dbReference type="GO" id="GO:0005385">
    <property type="term" value="F:zinc ion transmembrane transporter activity"/>
    <property type="evidence" value="ECO:0007669"/>
    <property type="project" value="TreeGrafter"/>
</dbReference>
<feature type="transmembrane region" description="Helical" evidence="8">
    <location>
        <begin position="110"/>
        <end position="127"/>
    </location>
</feature>
<evidence type="ECO:0000313" key="10">
    <source>
        <dbReference type="Proteomes" id="UP000005540"/>
    </source>
</evidence>
<evidence type="ECO:0000256" key="8">
    <source>
        <dbReference type="SAM" id="Phobius"/>
    </source>
</evidence>
<evidence type="ECO:0000256" key="2">
    <source>
        <dbReference type="ARBA" id="ARBA00006939"/>
    </source>
</evidence>
<dbReference type="InterPro" id="IPR003689">
    <property type="entry name" value="ZIP"/>
</dbReference>
<feature type="non-terminal residue" evidence="9">
    <location>
        <position position="253"/>
    </location>
</feature>
<keyword evidence="7 8" id="KW-0472">Membrane</keyword>